<gene>
    <name evidence="2" type="ORF">DPMN_164723</name>
</gene>
<reference evidence="2" key="1">
    <citation type="journal article" date="2019" name="bioRxiv">
        <title>The Genome of the Zebra Mussel, Dreissena polymorpha: A Resource for Invasive Species Research.</title>
        <authorList>
            <person name="McCartney M.A."/>
            <person name="Auch B."/>
            <person name="Kono T."/>
            <person name="Mallez S."/>
            <person name="Zhang Y."/>
            <person name="Obille A."/>
            <person name="Becker A."/>
            <person name="Abrahante J.E."/>
            <person name="Garbe J."/>
            <person name="Badalamenti J.P."/>
            <person name="Herman A."/>
            <person name="Mangelson H."/>
            <person name="Liachko I."/>
            <person name="Sullivan S."/>
            <person name="Sone E.D."/>
            <person name="Koren S."/>
            <person name="Silverstein K.A.T."/>
            <person name="Beckman K.B."/>
            <person name="Gohl D.M."/>
        </authorList>
    </citation>
    <scope>NUCLEOTIDE SEQUENCE</scope>
    <source>
        <strain evidence="2">Duluth1</strain>
        <tissue evidence="2">Whole animal</tissue>
    </source>
</reference>
<evidence type="ECO:0000313" key="3">
    <source>
        <dbReference type="Proteomes" id="UP000828390"/>
    </source>
</evidence>
<dbReference type="Proteomes" id="UP000828390">
    <property type="component" value="Unassembled WGS sequence"/>
</dbReference>
<dbReference type="AlphaFoldDB" id="A0A9D4EVJ6"/>
<organism evidence="2 3">
    <name type="scientific">Dreissena polymorpha</name>
    <name type="common">Zebra mussel</name>
    <name type="synonym">Mytilus polymorpha</name>
    <dbReference type="NCBI Taxonomy" id="45954"/>
    <lineage>
        <taxon>Eukaryota</taxon>
        <taxon>Metazoa</taxon>
        <taxon>Spiralia</taxon>
        <taxon>Lophotrochozoa</taxon>
        <taxon>Mollusca</taxon>
        <taxon>Bivalvia</taxon>
        <taxon>Autobranchia</taxon>
        <taxon>Heteroconchia</taxon>
        <taxon>Euheterodonta</taxon>
        <taxon>Imparidentia</taxon>
        <taxon>Neoheterodontei</taxon>
        <taxon>Myida</taxon>
        <taxon>Dreissenoidea</taxon>
        <taxon>Dreissenidae</taxon>
        <taxon>Dreissena</taxon>
    </lineage>
</organism>
<evidence type="ECO:0000259" key="1">
    <source>
        <dbReference type="Pfam" id="PF07534"/>
    </source>
</evidence>
<dbReference type="InterPro" id="IPR006571">
    <property type="entry name" value="TLDc_dom"/>
</dbReference>
<evidence type="ECO:0000313" key="2">
    <source>
        <dbReference type="EMBL" id="KAH3786616.1"/>
    </source>
</evidence>
<name>A0A9D4EVJ6_DREPO</name>
<dbReference type="EMBL" id="JAIWYP010000008">
    <property type="protein sequence ID" value="KAH3786616.1"/>
    <property type="molecule type" value="Genomic_DNA"/>
</dbReference>
<dbReference type="Pfam" id="PF07534">
    <property type="entry name" value="TLD"/>
    <property type="match status" value="1"/>
</dbReference>
<protein>
    <recommendedName>
        <fullName evidence="1">TLDc domain-containing protein</fullName>
    </recommendedName>
</protein>
<accession>A0A9D4EVJ6</accession>
<reference evidence="2" key="2">
    <citation type="submission" date="2020-11" db="EMBL/GenBank/DDBJ databases">
        <authorList>
            <person name="McCartney M.A."/>
            <person name="Auch B."/>
            <person name="Kono T."/>
            <person name="Mallez S."/>
            <person name="Becker A."/>
            <person name="Gohl D.M."/>
            <person name="Silverstein K.A.T."/>
            <person name="Koren S."/>
            <person name="Bechman K.B."/>
            <person name="Herman A."/>
            <person name="Abrahante J.E."/>
            <person name="Garbe J."/>
        </authorList>
    </citation>
    <scope>NUCLEOTIDE SEQUENCE</scope>
    <source>
        <strain evidence="2">Duluth1</strain>
        <tissue evidence="2">Whole animal</tissue>
    </source>
</reference>
<proteinExistence type="predicted"/>
<keyword evidence="3" id="KW-1185">Reference proteome</keyword>
<feature type="domain" description="TLDc" evidence="1">
    <location>
        <begin position="22"/>
        <end position="94"/>
    </location>
</feature>
<sequence>MVVQHRRSTSNVTTRAPQDSPVVYNEQGSVFGGYTSASLVAGFGATRDGKAFLFQLKYSDKDTFQKCPVSNATLSIYSYTSYGPAFGGSSGCDMNLFTGTINSRGGLFQLKCLLWYQLHDV</sequence>
<comment type="caution">
    <text evidence="2">The sequence shown here is derived from an EMBL/GenBank/DDBJ whole genome shotgun (WGS) entry which is preliminary data.</text>
</comment>